<reference evidence="1 2" key="1">
    <citation type="submission" date="2024-02" db="EMBL/GenBank/DDBJ databases">
        <authorList>
            <person name="Chen Y."/>
            <person name="Shah S."/>
            <person name="Dougan E. K."/>
            <person name="Thang M."/>
            <person name="Chan C."/>
        </authorList>
    </citation>
    <scope>NUCLEOTIDE SEQUENCE [LARGE SCALE GENOMIC DNA]</scope>
</reference>
<dbReference type="EMBL" id="CAXAMM010041128">
    <property type="protein sequence ID" value="CAK9097482.1"/>
    <property type="molecule type" value="Genomic_DNA"/>
</dbReference>
<dbReference type="Pfam" id="PF03382">
    <property type="entry name" value="DUF285"/>
    <property type="match status" value="1"/>
</dbReference>
<evidence type="ECO:0008006" key="3">
    <source>
        <dbReference type="Google" id="ProtNLM"/>
    </source>
</evidence>
<dbReference type="InterPro" id="IPR011889">
    <property type="entry name" value="Liste_lipo_26"/>
</dbReference>
<sequence length="110" mass="12456">MALRYWLVSVVCSFSTRSELRDALLQWYHADEATKLHLPHGAPGGWDVSSVTNMSGLFKDLERFNENISAWDTSKVVDMSSMFFGATAFNMPIGYEVQPTNWIVEDCSSR</sequence>
<evidence type="ECO:0000313" key="1">
    <source>
        <dbReference type="EMBL" id="CAK9097482.1"/>
    </source>
</evidence>
<name>A0ABP0RA60_9DINO</name>
<gene>
    <name evidence="1" type="ORF">SCF082_LOCUS45726</name>
</gene>
<dbReference type="InterPro" id="IPR005046">
    <property type="entry name" value="DUF285"/>
</dbReference>
<comment type="caution">
    <text evidence="1">The sequence shown here is derived from an EMBL/GenBank/DDBJ whole genome shotgun (WGS) entry which is preliminary data.</text>
</comment>
<dbReference type="NCBIfam" id="TIGR02167">
    <property type="entry name" value="Liste_lipo_26"/>
    <property type="match status" value="2"/>
</dbReference>
<dbReference type="Proteomes" id="UP001642464">
    <property type="component" value="Unassembled WGS sequence"/>
</dbReference>
<keyword evidence="2" id="KW-1185">Reference proteome</keyword>
<organism evidence="1 2">
    <name type="scientific">Durusdinium trenchii</name>
    <dbReference type="NCBI Taxonomy" id="1381693"/>
    <lineage>
        <taxon>Eukaryota</taxon>
        <taxon>Sar</taxon>
        <taxon>Alveolata</taxon>
        <taxon>Dinophyceae</taxon>
        <taxon>Suessiales</taxon>
        <taxon>Symbiodiniaceae</taxon>
        <taxon>Durusdinium</taxon>
    </lineage>
</organism>
<protein>
    <recommendedName>
        <fullName evidence="3">Chitinase</fullName>
    </recommendedName>
</protein>
<proteinExistence type="predicted"/>
<accession>A0ABP0RA60</accession>
<evidence type="ECO:0000313" key="2">
    <source>
        <dbReference type="Proteomes" id="UP001642464"/>
    </source>
</evidence>